<proteinExistence type="predicted"/>
<evidence type="ECO:0008006" key="3">
    <source>
        <dbReference type="Google" id="ProtNLM"/>
    </source>
</evidence>
<evidence type="ECO:0000313" key="2">
    <source>
        <dbReference type="Proteomes" id="UP000800038"/>
    </source>
</evidence>
<accession>A0A6A5SQI0</accession>
<name>A0A6A5SQI0_9PLEO</name>
<dbReference type="Proteomes" id="UP000800038">
    <property type="component" value="Unassembled WGS sequence"/>
</dbReference>
<dbReference type="EMBL" id="ML976030">
    <property type="protein sequence ID" value="KAF1942895.1"/>
    <property type="molecule type" value="Genomic_DNA"/>
</dbReference>
<sequence>MMPTSMPDNSTNISLMEAAIAAIELLEQGEPFTYTAIAHTHGVNRVTLAQRHKHS</sequence>
<evidence type="ECO:0000313" key="1">
    <source>
        <dbReference type="EMBL" id="KAF1942895.1"/>
    </source>
</evidence>
<feature type="non-terminal residue" evidence="1">
    <location>
        <position position="55"/>
    </location>
</feature>
<organism evidence="1 2">
    <name type="scientific">Clathrospora elynae</name>
    <dbReference type="NCBI Taxonomy" id="706981"/>
    <lineage>
        <taxon>Eukaryota</taxon>
        <taxon>Fungi</taxon>
        <taxon>Dikarya</taxon>
        <taxon>Ascomycota</taxon>
        <taxon>Pezizomycotina</taxon>
        <taxon>Dothideomycetes</taxon>
        <taxon>Pleosporomycetidae</taxon>
        <taxon>Pleosporales</taxon>
        <taxon>Diademaceae</taxon>
        <taxon>Clathrospora</taxon>
    </lineage>
</organism>
<dbReference type="AlphaFoldDB" id="A0A6A5SQI0"/>
<reference evidence="1" key="1">
    <citation type="journal article" date="2020" name="Stud. Mycol.">
        <title>101 Dothideomycetes genomes: a test case for predicting lifestyles and emergence of pathogens.</title>
        <authorList>
            <person name="Haridas S."/>
            <person name="Albert R."/>
            <person name="Binder M."/>
            <person name="Bloem J."/>
            <person name="Labutti K."/>
            <person name="Salamov A."/>
            <person name="Andreopoulos B."/>
            <person name="Baker S."/>
            <person name="Barry K."/>
            <person name="Bills G."/>
            <person name="Bluhm B."/>
            <person name="Cannon C."/>
            <person name="Castanera R."/>
            <person name="Culley D."/>
            <person name="Daum C."/>
            <person name="Ezra D."/>
            <person name="Gonzalez J."/>
            <person name="Henrissat B."/>
            <person name="Kuo A."/>
            <person name="Liang C."/>
            <person name="Lipzen A."/>
            <person name="Lutzoni F."/>
            <person name="Magnuson J."/>
            <person name="Mondo S."/>
            <person name="Nolan M."/>
            <person name="Ohm R."/>
            <person name="Pangilinan J."/>
            <person name="Park H.-J."/>
            <person name="Ramirez L."/>
            <person name="Alfaro M."/>
            <person name="Sun H."/>
            <person name="Tritt A."/>
            <person name="Yoshinaga Y."/>
            <person name="Zwiers L.-H."/>
            <person name="Turgeon B."/>
            <person name="Goodwin S."/>
            <person name="Spatafora J."/>
            <person name="Crous P."/>
            <person name="Grigoriev I."/>
        </authorList>
    </citation>
    <scope>NUCLEOTIDE SEQUENCE</scope>
    <source>
        <strain evidence="1">CBS 161.51</strain>
    </source>
</reference>
<protein>
    <recommendedName>
        <fullName evidence="3">HTH psq-type domain-containing protein</fullName>
    </recommendedName>
</protein>
<gene>
    <name evidence="1" type="ORF">EJ02DRAFT_453793</name>
</gene>
<keyword evidence="2" id="KW-1185">Reference proteome</keyword>